<dbReference type="AlphaFoldDB" id="A0AAN5D8M4"/>
<organism evidence="1 2">
    <name type="scientific">Pristionchus mayeri</name>
    <dbReference type="NCBI Taxonomy" id="1317129"/>
    <lineage>
        <taxon>Eukaryota</taxon>
        <taxon>Metazoa</taxon>
        <taxon>Ecdysozoa</taxon>
        <taxon>Nematoda</taxon>
        <taxon>Chromadorea</taxon>
        <taxon>Rhabditida</taxon>
        <taxon>Rhabditina</taxon>
        <taxon>Diplogasteromorpha</taxon>
        <taxon>Diplogasteroidea</taxon>
        <taxon>Neodiplogasteridae</taxon>
        <taxon>Pristionchus</taxon>
    </lineage>
</organism>
<keyword evidence="2" id="KW-1185">Reference proteome</keyword>
<sequence>SHLLLESKTYEECPEDCNDISFSSVVFGGELSSSEVATLVRTDWEEDKEKRLTQFMPAFEIIPNTRIPLVRAVQALASEAQSFLKLSLDSLGISSASDSTVPCVLHEGKRSLDRALHDLYSSERLWKHVANYVQLVLSPHLKSVLSVLRLNLTTDYDIESISGEEDPTDNMVDQALFDLDLIESGLNR</sequence>
<feature type="non-terminal residue" evidence="1">
    <location>
        <position position="188"/>
    </location>
</feature>
<evidence type="ECO:0000313" key="1">
    <source>
        <dbReference type="EMBL" id="GMR58836.1"/>
    </source>
</evidence>
<accession>A0AAN5D8M4</accession>
<dbReference type="Proteomes" id="UP001328107">
    <property type="component" value="Unassembled WGS sequence"/>
</dbReference>
<name>A0AAN5D8M4_9BILA</name>
<comment type="caution">
    <text evidence="1">The sequence shown here is derived from an EMBL/GenBank/DDBJ whole genome shotgun (WGS) entry which is preliminary data.</text>
</comment>
<gene>
    <name evidence="1" type="ORF">PMAYCL1PPCAC_29031</name>
</gene>
<evidence type="ECO:0000313" key="2">
    <source>
        <dbReference type="Proteomes" id="UP001328107"/>
    </source>
</evidence>
<proteinExistence type="predicted"/>
<reference evidence="2" key="1">
    <citation type="submission" date="2022-10" db="EMBL/GenBank/DDBJ databases">
        <title>Genome assembly of Pristionchus species.</title>
        <authorList>
            <person name="Yoshida K."/>
            <person name="Sommer R.J."/>
        </authorList>
    </citation>
    <scope>NUCLEOTIDE SEQUENCE [LARGE SCALE GENOMIC DNA]</scope>
    <source>
        <strain evidence="2">RS5460</strain>
    </source>
</reference>
<protein>
    <submittedName>
        <fullName evidence="1">Uncharacterized protein</fullName>
    </submittedName>
</protein>
<dbReference type="EMBL" id="BTRK01000006">
    <property type="protein sequence ID" value="GMR58836.1"/>
    <property type="molecule type" value="Genomic_DNA"/>
</dbReference>
<feature type="non-terminal residue" evidence="1">
    <location>
        <position position="1"/>
    </location>
</feature>